<dbReference type="GO" id="GO:0004777">
    <property type="term" value="F:succinate-semialdehyde dehydrogenase (NAD+) activity"/>
    <property type="evidence" value="ECO:0007669"/>
    <property type="project" value="TreeGrafter"/>
</dbReference>
<dbReference type="SUPFAM" id="SSF53720">
    <property type="entry name" value="ALDH-like"/>
    <property type="match status" value="1"/>
</dbReference>
<dbReference type="CDD" id="cd07100">
    <property type="entry name" value="ALDH_SSADH1_GabD1"/>
    <property type="match status" value="1"/>
</dbReference>
<dbReference type="InterPro" id="IPR015590">
    <property type="entry name" value="Aldehyde_DH_dom"/>
</dbReference>
<dbReference type="OrthoDB" id="310895at2759"/>
<dbReference type="InterPro" id="IPR047110">
    <property type="entry name" value="GABD/Sad-like"/>
</dbReference>
<organism evidence="5 6">
    <name type="scientific">Cladophialophora immunda</name>
    <dbReference type="NCBI Taxonomy" id="569365"/>
    <lineage>
        <taxon>Eukaryota</taxon>
        <taxon>Fungi</taxon>
        <taxon>Dikarya</taxon>
        <taxon>Ascomycota</taxon>
        <taxon>Pezizomycotina</taxon>
        <taxon>Eurotiomycetes</taxon>
        <taxon>Chaetothyriomycetidae</taxon>
        <taxon>Chaetothyriales</taxon>
        <taxon>Herpotrichiellaceae</taxon>
        <taxon>Cladophialophora</taxon>
    </lineage>
</organism>
<dbReference type="InterPro" id="IPR044148">
    <property type="entry name" value="ALDH_GabD1-like"/>
</dbReference>
<keyword evidence="2" id="KW-0521">NADP</keyword>
<reference evidence="5 6" key="1">
    <citation type="submission" date="2015-01" db="EMBL/GenBank/DDBJ databases">
        <title>The Genome Sequence of Cladophialophora immunda CBS83496.</title>
        <authorList>
            <consortium name="The Broad Institute Genomics Platform"/>
            <person name="Cuomo C."/>
            <person name="de Hoog S."/>
            <person name="Gorbushina A."/>
            <person name="Stielow B."/>
            <person name="Teixiera M."/>
            <person name="Abouelleil A."/>
            <person name="Chapman S.B."/>
            <person name="Priest M."/>
            <person name="Young S.K."/>
            <person name="Wortman J."/>
            <person name="Nusbaum C."/>
            <person name="Birren B."/>
        </authorList>
    </citation>
    <scope>NUCLEOTIDE SEQUENCE [LARGE SCALE GENOMIC DNA]</scope>
    <source>
        <strain evidence="5 6">CBS 83496</strain>
    </source>
</reference>
<proteinExistence type="inferred from homology"/>
<dbReference type="GO" id="GO:0004030">
    <property type="term" value="F:aldehyde dehydrogenase [NAD(P)+] activity"/>
    <property type="evidence" value="ECO:0007669"/>
    <property type="project" value="InterPro"/>
</dbReference>
<dbReference type="InterPro" id="IPR016163">
    <property type="entry name" value="Ald_DH_C"/>
</dbReference>
<dbReference type="HOGENOM" id="CLU_005391_1_0_1"/>
<feature type="domain" description="Aldehyde dehydrogenase" evidence="4">
    <location>
        <begin position="5"/>
        <end position="457"/>
    </location>
</feature>
<dbReference type="Gene3D" id="3.40.605.10">
    <property type="entry name" value="Aldehyde Dehydrogenase, Chain A, domain 1"/>
    <property type="match status" value="1"/>
</dbReference>
<evidence type="ECO:0000259" key="4">
    <source>
        <dbReference type="Pfam" id="PF00171"/>
    </source>
</evidence>
<protein>
    <recommendedName>
        <fullName evidence="4">Aldehyde dehydrogenase domain-containing protein</fullName>
    </recommendedName>
</protein>
<dbReference type="Proteomes" id="UP000054466">
    <property type="component" value="Unassembled WGS sequence"/>
</dbReference>
<dbReference type="VEuPathDB" id="FungiDB:PV07_06931"/>
<dbReference type="GeneID" id="27346125"/>
<dbReference type="AlphaFoldDB" id="A0A0D2C9P5"/>
<dbReference type="STRING" id="569365.A0A0D2C9P5"/>
<keyword evidence="3" id="KW-0560">Oxidoreductase</keyword>
<dbReference type="PANTHER" id="PTHR43217">
    <property type="entry name" value="SUCCINATE SEMIALDEHYDE DEHYDROGENASE [NAD(P)+] SAD"/>
    <property type="match status" value="1"/>
</dbReference>
<sequence>MAHHQTVYQTINPANGQLIKTFPTTTDEQVFAALDRAHEVYQKDWRRRSVGDRCKIMSKAAALMRERKQELAELAVLEMGKTIGGMLGEVEFSAAILDYYANNGEKFLQTIDLPGVPGAVIASEPIGVILAIEPWNFPYYQVARVAGPQIVAGNPVMLKHAQSVPQCAIALEKLFVDAGAPAGVYTNLFCSIPQVNALIADFRIRGVTLTGSERAGASVAEQAGRHLKKAVLELGGSDPLVVLEDAPLDQAVEVAAAGRMMCMGQACASIKRYIVVGKERGQKFLEGVKTKFEAMKAGDPMDPATTLGPLVSETAVENLVSLIDEAKAAGATVVMGGKRIDRPGYYLEPTLITNVSRDNPLFMKEAFGPVATLYVVDTEEEAIEVANATTFGLGSSVFSANIEHAKKVATEIEAGMVFINSAVNSGPDVPFGGVKNSGFGRELSELGIQEFLNKKLVRVHQNWL</sequence>
<gene>
    <name evidence="5" type="ORF">PV07_06931</name>
</gene>
<dbReference type="Gene3D" id="3.40.309.10">
    <property type="entry name" value="Aldehyde Dehydrogenase, Chain A, domain 2"/>
    <property type="match status" value="1"/>
</dbReference>
<dbReference type="FunFam" id="3.40.605.10:FF:000012">
    <property type="entry name" value="NAD-dependent succinate-semialdehyde dehydrogenase"/>
    <property type="match status" value="1"/>
</dbReference>
<name>A0A0D2C9P5_9EURO</name>
<dbReference type="PANTHER" id="PTHR43217:SF2">
    <property type="entry name" value="SUCCINATE-SEMIALDEHYDE DEHYDROGENASE [NADP(+)]"/>
    <property type="match status" value="1"/>
</dbReference>
<dbReference type="RefSeq" id="XP_016247381.1">
    <property type="nucleotide sequence ID" value="XM_016393962.1"/>
</dbReference>
<comment type="similarity">
    <text evidence="1">Belongs to the aldehyde dehydrogenase family.</text>
</comment>
<evidence type="ECO:0000313" key="6">
    <source>
        <dbReference type="Proteomes" id="UP000054466"/>
    </source>
</evidence>
<keyword evidence="6" id="KW-1185">Reference proteome</keyword>
<evidence type="ECO:0000256" key="2">
    <source>
        <dbReference type="ARBA" id="ARBA00022857"/>
    </source>
</evidence>
<dbReference type="Pfam" id="PF00171">
    <property type="entry name" value="Aldedh"/>
    <property type="match status" value="1"/>
</dbReference>
<evidence type="ECO:0000256" key="1">
    <source>
        <dbReference type="ARBA" id="ARBA00009986"/>
    </source>
</evidence>
<dbReference type="InterPro" id="IPR016161">
    <property type="entry name" value="Ald_DH/histidinol_DH"/>
</dbReference>
<dbReference type="InterPro" id="IPR016162">
    <property type="entry name" value="Ald_DH_N"/>
</dbReference>
<dbReference type="EMBL" id="KN847043">
    <property type="protein sequence ID" value="KIW27165.1"/>
    <property type="molecule type" value="Genomic_DNA"/>
</dbReference>
<evidence type="ECO:0000313" key="5">
    <source>
        <dbReference type="EMBL" id="KIW27165.1"/>
    </source>
</evidence>
<accession>A0A0D2C9P5</accession>
<dbReference type="FunFam" id="3.40.309.10:FF:000009">
    <property type="entry name" value="Aldehyde dehydrogenase A"/>
    <property type="match status" value="1"/>
</dbReference>
<evidence type="ECO:0000256" key="3">
    <source>
        <dbReference type="ARBA" id="ARBA00023002"/>
    </source>
</evidence>